<dbReference type="RefSeq" id="WP_033682276.1">
    <property type="nucleotide sequence ID" value="NZ_JPFT01000007.1"/>
</dbReference>
<dbReference type="Pfam" id="PF12146">
    <property type="entry name" value="Hydrolase_4"/>
    <property type="match status" value="1"/>
</dbReference>
<feature type="region of interest" description="Disordered" evidence="1">
    <location>
        <begin position="31"/>
        <end position="57"/>
    </location>
</feature>
<dbReference type="SUPFAM" id="SSF53474">
    <property type="entry name" value="alpha/beta-Hydrolases"/>
    <property type="match status" value="1"/>
</dbReference>
<dbReference type="PATRIC" id="fig|28037.99.peg.1455"/>
<dbReference type="EMBL" id="JPFT01000007">
    <property type="protein sequence ID" value="KEQ32296.1"/>
    <property type="molecule type" value="Genomic_DNA"/>
</dbReference>
<evidence type="ECO:0000259" key="3">
    <source>
        <dbReference type="Pfam" id="PF12146"/>
    </source>
</evidence>
<gene>
    <name evidence="4" type="ORF">SK1126_1543</name>
</gene>
<dbReference type="Proteomes" id="UP000028093">
    <property type="component" value="Unassembled WGS sequence"/>
</dbReference>
<name>A0A081PNM3_STRMT</name>
<evidence type="ECO:0000313" key="4">
    <source>
        <dbReference type="EMBL" id="KEQ32296.1"/>
    </source>
</evidence>
<dbReference type="PANTHER" id="PTHR22946">
    <property type="entry name" value="DIENELACTONE HYDROLASE DOMAIN-CONTAINING PROTEIN-RELATED"/>
    <property type="match status" value="1"/>
</dbReference>
<proteinExistence type="predicted"/>
<reference evidence="4 5" key="1">
    <citation type="submission" date="2014-05" db="EMBL/GenBank/DDBJ databases">
        <authorList>
            <person name="Daugherty S.C."/>
            <person name="Tallon L.J."/>
            <person name="Sadzewicz L."/>
            <person name="Kilian M."/>
            <person name="Tettelin H."/>
        </authorList>
    </citation>
    <scope>NUCLEOTIDE SEQUENCE [LARGE SCALE GENOMIC DNA]</scope>
    <source>
        <strain evidence="4 5">SK1126</strain>
    </source>
</reference>
<feature type="compositionally biased region" description="Low complexity" evidence="1">
    <location>
        <begin position="34"/>
        <end position="48"/>
    </location>
</feature>
<feature type="domain" description="Peptidase S33 tripeptidyl aminopeptidase-like C-terminal" evidence="2">
    <location>
        <begin position="256"/>
        <end position="314"/>
    </location>
</feature>
<comment type="caution">
    <text evidence="4">The sequence shown here is derived from an EMBL/GenBank/DDBJ whole genome shotgun (WGS) entry which is preliminary data.</text>
</comment>
<organism evidence="4 5">
    <name type="scientific">Streptococcus mitis</name>
    <dbReference type="NCBI Taxonomy" id="28037"/>
    <lineage>
        <taxon>Bacteria</taxon>
        <taxon>Bacillati</taxon>
        <taxon>Bacillota</taxon>
        <taxon>Bacilli</taxon>
        <taxon>Lactobacillales</taxon>
        <taxon>Streptococcaceae</taxon>
        <taxon>Streptococcus</taxon>
        <taxon>Streptococcus mitis group</taxon>
    </lineage>
</organism>
<accession>A0A081PNM3</accession>
<evidence type="ECO:0000313" key="5">
    <source>
        <dbReference type="Proteomes" id="UP000028093"/>
    </source>
</evidence>
<dbReference type="InterPro" id="IPR050261">
    <property type="entry name" value="FrsA_esterase"/>
</dbReference>
<evidence type="ECO:0000259" key="2">
    <source>
        <dbReference type="Pfam" id="PF08386"/>
    </source>
</evidence>
<evidence type="ECO:0000256" key="1">
    <source>
        <dbReference type="SAM" id="MobiDB-lite"/>
    </source>
</evidence>
<dbReference type="Gene3D" id="3.40.50.1820">
    <property type="entry name" value="alpha/beta hydrolase"/>
    <property type="match status" value="1"/>
</dbReference>
<dbReference type="InterPro" id="IPR013595">
    <property type="entry name" value="Pept_S33_TAP-like_C"/>
</dbReference>
<sequence length="315" mass="34961">MKYIVSILAIGLVIGGGILFWKNRENTSPRIQAEESISSTSSQETNQSPKTQESHLVPTDDIVTEEYTVAYEDKKLYGQITAPKDYKNKKLPVVVISHGFNNTFDMYKDYIQLLAKQGFLVYGFDYYGGSRNSKSGGQDMLQMSVKTELTDLTNVVDKLTSESYVDKDHLSIIGVSQGGVVASLYAAANPEQIYKLGLIFPAYVLFDDVEETYQNLGSPSFDQLPDSLTHHNASLGKIYLIDALDIDIEDVQRKIIAPTLIVHGTNDTIAPYQYSVDAIQRIPNAKLVTVEGGSHRIDENFSKIAISAIQNFLVE</sequence>
<feature type="domain" description="Serine aminopeptidase S33" evidence="3">
    <location>
        <begin position="92"/>
        <end position="203"/>
    </location>
</feature>
<protein>
    <submittedName>
        <fullName evidence="4">Prolyl oligopeptidase family protein</fullName>
    </submittedName>
</protein>
<dbReference type="AlphaFoldDB" id="A0A081PNM3"/>
<dbReference type="InterPro" id="IPR029058">
    <property type="entry name" value="AB_hydrolase_fold"/>
</dbReference>
<dbReference type="Pfam" id="PF08386">
    <property type="entry name" value="Abhydrolase_4"/>
    <property type="match status" value="1"/>
</dbReference>
<dbReference type="InterPro" id="IPR022742">
    <property type="entry name" value="Hydrolase_4"/>
</dbReference>